<sequence>MALRLKLRPAARSDAYAAQDWYDDAAPGLGEAFTDELLGVLAFLAANPSVGSRRYAHFLPDESLRVWPLSRFPFLVFYRVSSKVLDIVRILHERRDIIASLIAH</sequence>
<organism evidence="3 4">
    <name type="scientific">Cupriavidus yeoncheonensis</name>
    <dbReference type="NCBI Taxonomy" id="1462994"/>
    <lineage>
        <taxon>Bacteria</taxon>
        <taxon>Pseudomonadati</taxon>
        <taxon>Pseudomonadota</taxon>
        <taxon>Betaproteobacteria</taxon>
        <taxon>Burkholderiales</taxon>
        <taxon>Burkholderiaceae</taxon>
        <taxon>Cupriavidus</taxon>
    </lineage>
</organism>
<accession>A0A916MUD1</accession>
<dbReference type="AlphaFoldDB" id="A0A916MUD1"/>
<proteinExistence type="inferred from homology"/>
<dbReference type="Gene3D" id="3.30.2310.20">
    <property type="entry name" value="RelE-like"/>
    <property type="match status" value="1"/>
</dbReference>
<dbReference type="Proteomes" id="UP000672934">
    <property type="component" value="Unassembled WGS sequence"/>
</dbReference>
<evidence type="ECO:0000256" key="2">
    <source>
        <dbReference type="ARBA" id="ARBA00022649"/>
    </source>
</evidence>
<dbReference type="PANTHER" id="PTHR33755">
    <property type="entry name" value="TOXIN PARE1-RELATED"/>
    <property type="match status" value="1"/>
</dbReference>
<keyword evidence="4" id="KW-1185">Reference proteome</keyword>
<protein>
    <recommendedName>
        <fullName evidence="5">Type II toxin-antitoxin system RelE/ParE family toxin</fullName>
    </recommendedName>
</protein>
<dbReference type="InterPro" id="IPR051803">
    <property type="entry name" value="TA_system_RelE-like_toxin"/>
</dbReference>
<keyword evidence="2" id="KW-1277">Toxin-antitoxin system</keyword>
<evidence type="ECO:0008006" key="5">
    <source>
        <dbReference type="Google" id="ProtNLM"/>
    </source>
</evidence>
<dbReference type="InterPro" id="IPR035093">
    <property type="entry name" value="RelE/ParE_toxin_dom_sf"/>
</dbReference>
<dbReference type="InterPro" id="IPR007712">
    <property type="entry name" value="RelE/ParE_toxin"/>
</dbReference>
<name>A0A916MUD1_9BURK</name>
<dbReference type="EMBL" id="CAJPUY010000005">
    <property type="protein sequence ID" value="CAG2136226.1"/>
    <property type="molecule type" value="Genomic_DNA"/>
</dbReference>
<dbReference type="Pfam" id="PF05016">
    <property type="entry name" value="ParE_toxin"/>
    <property type="match status" value="1"/>
</dbReference>
<evidence type="ECO:0000313" key="3">
    <source>
        <dbReference type="EMBL" id="CAG2136226.1"/>
    </source>
</evidence>
<gene>
    <name evidence="3" type="ORF">LMG31506_01631</name>
</gene>
<dbReference type="PANTHER" id="PTHR33755:SF8">
    <property type="entry name" value="TOXIN PARE2"/>
    <property type="match status" value="1"/>
</dbReference>
<comment type="similarity">
    <text evidence="1">Belongs to the RelE toxin family.</text>
</comment>
<evidence type="ECO:0000313" key="4">
    <source>
        <dbReference type="Proteomes" id="UP000672934"/>
    </source>
</evidence>
<evidence type="ECO:0000256" key="1">
    <source>
        <dbReference type="ARBA" id="ARBA00006226"/>
    </source>
</evidence>
<dbReference type="RefSeq" id="WP_211946623.1">
    <property type="nucleotide sequence ID" value="NZ_CAJPUY010000005.1"/>
</dbReference>
<comment type="caution">
    <text evidence="3">The sequence shown here is derived from an EMBL/GenBank/DDBJ whole genome shotgun (WGS) entry which is preliminary data.</text>
</comment>
<reference evidence="3" key="1">
    <citation type="submission" date="2021-03" db="EMBL/GenBank/DDBJ databases">
        <authorList>
            <person name="Peeters C."/>
        </authorList>
    </citation>
    <scope>NUCLEOTIDE SEQUENCE</scope>
    <source>
        <strain evidence="3">LMG 31506</strain>
    </source>
</reference>